<evidence type="ECO:0000259" key="15">
    <source>
        <dbReference type="Pfam" id="PF07715"/>
    </source>
</evidence>
<evidence type="ECO:0000256" key="3">
    <source>
        <dbReference type="ARBA" id="ARBA00022452"/>
    </source>
</evidence>
<evidence type="ECO:0000256" key="5">
    <source>
        <dbReference type="ARBA" id="ARBA00022692"/>
    </source>
</evidence>
<accession>A0ABY5TLC4</accession>
<evidence type="ECO:0000256" key="7">
    <source>
        <dbReference type="ARBA" id="ARBA00023065"/>
    </source>
</evidence>
<keyword evidence="4" id="KW-0410">Iron transport</keyword>
<gene>
    <name evidence="16" type="ORF">NYF23_11660</name>
</gene>
<dbReference type="InterPro" id="IPR012910">
    <property type="entry name" value="Plug_dom"/>
</dbReference>
<dbReference type="Pfam" id="PF07715">
    <property type="entry name" value="Plug"/>
    <property type="match status" value="1"/>
</dbReference>
<comment type="similarity">
    <text evidence="11 12">Belongs to the TonB-dependent receptor family.</text>
</comment>
<feature type="chain" id="PRO_5047469502" evidence="13">
    <location>
        <begin position="26"/>
        <end position="733"/>
    </location>
</feature>
<dbReference type="Gene3D" id="2.40.170.20">
    <property type="entry name" value="TonB-dependent receptor, beta-barrel domain"/>
    <property type="match status" value="1"/>
</dbReference>
<evidence type="ECO:0000256" key="11">
    <source>
        <dbReference type="PROSITE-ProRule" id="PRU01360"/>
    </source>
</evidence>
<sequence>MNYQKNFKKQVLPALISVCMLPLYANVAVGATVLEEVVVTARKRQESIQDVPVAVTAITPGQLERGSITSSLDLGKLVPNVELHETAVGSESLSASIRGLSYDDIEKSIEPTVGVAIDGVFLASNSGGVFDFFDVESVEVLRGPQGTLFGRNTIGGVINVQRTEPTGEWGGKFEAVSGDESLTALKALVNMPMGENGGIKLAVNDTQSDSHVYNTTLEGRRDYKDSQTMSLSVKYDFSENTSAVLTYDDYDHNTTAPDTVFVSASPLGAGSVASEANDWKTSPQLLPLTATLEGENTTLKVTHNADNYQIKYIMGIMDYTEEVHEASWGTAGVFFPVDRDQEFKQTSHELQYISDLDGPMNFVAGVYMLEADSYITSGPVVPFTAYHSLSTTAVFGEMSYDLSEDWSLTVGARYTEEEKDLNSRSWIVGVGNADRIANSSDNLLNEGTPKFEDDNVSYRVVLQREFDKGMLYTSYATGFRSGGFFNRGSTDSELAPFGSEEVASFEIGMRSNPTDNSQLNVTYFNAEYSDKQTTVITDGNDPVCGKGTAENPAAQGVTCSFVRNAGEVSMDGIEIEAALMPTDALTLRAAIGTFSGDYDSFDYNGTDISDRARLLYAPELTASLVAEHTSNVAGGSLTINASFSHKDDVETQADWSTYDPVTGPEVTIESFQTFDLSATYLKDMANGTLKLRAYGTDILDGGNRVGRRYDAGAFAWAELVPRRQIGVSVGYEF</sequence>
<evidence type="ECO:0000256" key="4">
    <source>
        <dbReference type="ARBA" id="ARBA00022496"/>
    </source>
</evidence>
<evidence type="ECO:0000259" key="14">
    <source>
        <dbReference type="Pfam" id="PF00593"/>
    </source>
</evidence>
<keyword evidence="13" id="KW-0732">Signal</keyword>
<evidence type="ECO:0000256" key="13">
    <source>
        <dbReference type="SAM" id="SignalP"/>
    </source>
</evidence>
<comment type="subcellular location">
    <subcellularLocation>
        <location evidence="1 11">Cell outer membrane</location>
        <topology evidence="1 11">Multi-pass membrane protein</topology>
    </subcellularLocation>
</comment>
<evidence type="ECO:0000313" key="16">
    <source>
        <dbReference type="EMBL" id="UVW34660.1"/>
    </source>
</evidence>
<feature type="domain" description="TonB-dependent receptor-like beta-barrel" evidence="14">
    <location>
        <begin position="238"/>
        <end position="681"/>
    </location>
</feature>
<keyword evidence="2 11" id="KW-0813">Transport</keyword>
<reference evidence="16" key="1">
    <citation type="submission" date="2022-08" db="EMBL/GenBank/DDBJ databases">
        <title>Catabolic pathway analysis in culturable SAR92 clade bacteria reveals their overlooked roles in DMSP degradation in coastal seas.</title>
        <authorList>
            <person name="He X."/>
            <person name="Zhang X."/>
            <person name="Zhang Y."/>
        </authorList>
    </citation>
    <scope>NUCLEOTIDE SEQUENCE</scope>
    <source>
        <strain evidence="16">H455</strain>
    </source>
</reference>
<proteinExistence type="inferred from homology"/>
<dbReference type="Proteomes" id="UP001059934">
    <property type="component" value="Chromosome"/>
</dbReference>
<protein>
    <submittedName>
        <fullName evidence="16">TonB-dependent receptor</fullName>
    </submittedName>
</protein>
<feature type="domain" description="TonB-dependent receptor plug" evidence="15">
    <location>
        <begin position="48"/>
        <end position="157"/>
    </location>
</feature>
<dbReference type="PANTHER" id="PTHR32552:SF81">
    <property type="entry name" value="TONB-DEPENDENT OUTER MEMBRANE RECEPTOR"/>
    <property type="match status" value="1"/>
</dbReference>
<keyword evidence="7" id="KW-0406">Ion transport</keyword>
<dbReference type="PROSITE" id="PS52016">
    <property type="entry name" value="TONB_DEPENDENT_REC_3"/>
    <property type="match status" value="1"/>
</dbReference>
<dbReference type="InterPro" id="IPR039426">
    <property type="entry name" value="TonB-dep_rcpt-like"/>
</dbReference>
<evidence type="ECO:0000256" key="2">
    <source>
        <dbReference type="ARBA" id="ARBA00022448"/>
    </source>
</evidence>
<dbReference type="SUPFAM" id="SSF56935">
    <property type="entry name" value="Porins"/>
    <property type="match status" value="1"/>
</dbReference>
<feature type="signal peptide" evidence="13">
    <location>
        <begin position="1"/>
        <end position="25"/>
    </location>
</feature>
<dbReference type="EMBL" id="CP103416">
    <property type="protein sequence ID" value="UVW34660.1"/>
    <property type="molecule type" value="Genomic_DNA"/>
</dbReference>
<dbReference type="Pfam" id="PF00593">
    <property type="entry name" value="TonB_dep_Rec_b-barrel"/>
    <property type="match status" value="1"/>
</dbReference>
<name>A0ABY5TLC4_9GAMM</name>
<keyword evidence="8 12" id="KW-0798">TonB box</keyword>
<evidence type="ECO:0000256" key="10">
    <source>
        <dbReference type="ARBA" id="ARBA00023237"/>
    </source>
</evidence>
<evidence type="ECO:0000256" key="1">
    <source>
        <dbReference type="ARBA" id="ARBA00004571"/>
    </source>
</evidence>
<organism evidence="16 17">
    <name type="scientific">SAR92 clade bacterium H455</name>
    <dbReference type="NCBI Taxonomy" id="2974818"/>
    <lineage>
        <taxon>Bacteria</taxon>
        <taxon>Pseudomonadati</taxon>
        <taxon>Pseudomonadota</taxon>
        <taxon>Gammaproteobacteria</taxon>
        <taxon>Cellvibrionales</taxon>
        <taxon>Porticoccaceae</taxon>
        <taxon>SAR92 clade</taxon>
    </lineage>
</organism>
<dbReference type="InterPro" id="IPR036942">
    <property type="entry name" value="Beta-barrel_TonB_sf"/>
</dbReference>
<dbReference type="PANTHER" id="PTHR32552">
    <property type="entry name" value="FERRICHROME IRON RECEPTOR-RELATED"/>
    <property type="match status" value="1"/>
</dbReference>
<evidence type="ECO:0000256" key="6">
    <source>
        <dbReference type="ARBA" id="ARBA00023004"/>
    </source>
</evidence>
<evidence type="ECO:0000256" key="9">
    <source>
        <dbReference type="ARBA" id="ARBA00023136"/>
    </source>
</evidence>
<keyword evidence="17" id="KW-1185">Reference proteome</keyword>
<keyword evidence="10 11" id="KW-0998">Cell outer membrane</keyword>
<keyword evidence="3 11" id="KW-1134">Transmembrane beta strand</keyword>
<keyword evidence="9 11" id="KW-0472">Membrane</keyword>
<keyword evidence="16" id="KW-0675">Receptor</keyword>
<evidence type="ECO:0000256" key="12">
    <source>
        <dbReference type="RuleBase" id="RU003357"/>
    </source>
</evidence>
<keyword evidence="6" id="KW-0408">Iron</keyword>
<evidence type="ECO:0000256" key="8">
    <source>
        <dbReference type="ARBA" id="ARBA00023077"/>
    </source>
</evidence>
<keyword evidence="5 11" id="KW-0812">Transmembrane</keyword>
<dbReference type="InterPro" id="IPR000531">
    <property type="entry name" value="Beta-barrel_TonB"/>
</dbReference>
<evidence type="ECO:0000313" key="17">
    <source>
        <dbReference type="Proteomes" id="UP001059934"/>
    </source>
</evidence>